<proteinExistence type="predicted"/>
<organism evidence="2 3">
    <name type="scientific">Caulifigura coniformis</name>
    <dbReference type="NCBI Taxonomy" id="2527983"/>
    <lineage>
        <taxon>Bacteria</taxon>
        <taxon>Pseudomonadati</taxon>
        <taxon>Planctomycetota</taxon>
        <taxon>Planctomycetia</taxon>
        <taxon>Planctomycetales</taxon>
        <taxon>Planctomycetaceae</taxon>
        <taxon>Caulifigura</taxon>
    </lineage>
</organism>
<dbReference type="KEGG" id="ccos:Pan44_48720"/>
<keyword evidence="1" id="KW-1133">Transmembrane helix</keyword>
<reference evidence="2 3" key="1">
    <citation type="submission" date="2019-02" db="EMBL/GenBank/DDBJ databases">
        <title>Deep-cultivation of Planctomycetes and their phenomic and genomic characterization uncovers novel biology.</title>
        <authorList>
            <person name="Wiegand S."/>
            <person name="Jogler M."/>
            <person name="Boedeker C."/>
            <person name="Pinto D."/>
            <person name="Vollmers J."/>
            <person name="Rivas-Marin E."/>
            <person name="Kohn T."/>
            <person name="Peeters S.H."/>
            <person name="Heuer A."/>
            <person name="Rast P."/>
            <person name="Oberbeckmann S."/>
            <person name="Bunk B."/>
            <person name="Jeske O."/>
            <person name="Meyerdierks A."/>
            <person name="Storesund J.E."/>
            <person name="Kallscheuer N."/>
            <person name="Luecker S."/>
            <person name="Lage O.M."/>
            <person name="Pohl T."/>
            <person name="Merkel B.J."/>
            <person name="Hornburger P."/>
            <person name="Mueller R.-W."/>
            <person name="Bruemmer F."/>
            <person name="Labrenz M."/>
            <person name="Spormann A.M."/>
            <person name="Op den Camp H."/>
            <person name="Overmann J."/>
            <person name="Amann R."/>
            <person name="Jetten M.S.M."/>
            <person name="Mascher T."/>
            <person name="Medema M.H."/>
            <person name="Devos D.P."/>
            <person name="Kaster A.-K."/>
            <person name="Ovreas L."/>
            <person name="Rohde M."/>
            <person name="Galperin M.Y."/>
            <person name="Jogler C."/>
        </authorList>
    </citation>
    <scope>NUCLEOTIDE SEQUENCE [LARGE SCALE GENOMIC DNA]</scope>
    <source>
        <strain evidence="2 3">Pan44</strain>
    </source>
</reference>
<dbReference type="EMBL" id="CP036271">
    <property type="protein sequence ID" value="QDT56812.1"/>
    <property type="molecule type" value="Genomic_DNA"/>
</dbReference>
<keyword evidence="1" id="KW-0472">Membrane</keyword>
<sequence>MNGSSKFWPIVGLLFAGWLLYRATLGAGTVYVAEAPNGVWMRAAPVDFVAGAAEFSPGRTIGVWVAALFTLCIMSYLYRDNPFYRFAEAVIVGVSAAYYMVVALWTTLIPNLIGKLWPGIVQATAMPGLSSEREDFWWLYFVPLVMGAMLIWRLSPKGAWIARWPLAFIVGTTAGVRLIGYIEADFLSQIRATLLPLVVMTPDASGQPVFHLGDSIRNALIVGGVLSALVYFLFSVEHKGPIGRIARAGTWTLMICFGAAFGYTVMGRIALLAIRFEFLFDDWLWLIDPLGRRTGLF</sequence>
<dbReference type="Proteomes" id="UP000315700">
    <property type="component" value="Chromosome"/>
</dbReference>
<keyword evidence="1" id="KW-0812">Transmembrane</keyword>
<dbReference type="OrthoDB" id="244006at2"/>
<feature type="transmembrane region" description="Helical" evidence="1">
    <location>
        <begin position="248"/>
        <end position="274"/>
    </location>
</feature>
<dbReference type="InParanoid" id="A0A517SL20"/>
<keyword evidence="3" id="KW-1185">Reference proteome</keyword>
<feature type="transmembrane region" description="Helical" evidence="1">
    <location>
        <begin position="90"/>
        <end position="109"/>
    </location>
</feature>
<dbReference type="AlphaFoldDB" id="A0A517SL20"/>
<evidence type="ECO:0000256" key="1">
    <source>
        <dbReference type="SAM" id="Phobius"/>
    </source>
</evidence>
<feature type="transmembrane region" description="Helical" evidence="1">
    <location>
        <begin position="136"/>
        <end position="152"/>
    </location>
</feature>
<evidence type="ECO:0000313" key="3">
    <source>
        <dbReference type="Proteomes" id="UP000315700"/>
    </source>
</evidence>
<accession>A0A517SL20</accession>
<dbReference type="RefSeq" id="WP_145034231.1">
    <property type="nucleotide sequence ID" value="NZ_CP036271.1"/>
</dbReference>
<name>A0A517SL20_9PLAN</name>
<protein>
    <submittedName>
        <fullName evidence="2">Uncharacterized protein</fullName>
    </submittedName>
</protein>
<gene>
    <name evidence="2" type="ORF">Pan44_48720</name>
</gene>
<evidence type="ECO:0000313" key="2">
    <source>
        <dbReference type="EMBL" id="QDT56812.1"/>
    </source>
</evidence>
<feature type="transmembrane region" description="Helical" evidence="1">
    <location>
        <begin position="216"/>
        <end position="236"/>
    </location>
</feature>
<feature type="transmembrane region" description="Helical" evidence="1">
    <location>
        <begin position="61"/>
        <end position="78"/>
    </location>
</feature>
<feature type="transmembrane region" description="Helical" evidence="1">
    <location>
        <begin position="164"/>
        <end position="182"/>
    </location>
</feature>